<dbReference type="Pfam" id="PF08282">
    <property type="entry name" value="Hydrolase_3"/>
    <property type="match status" value="1"/>
</dbReference>
<name>A0A0R2HBJ0_9FIRM</name>
<keyword evidence="1" id="KW-0378">Hydrolase</keyword>
<dbReference type="GO" id="GO:0000287">
    <property type="term" value="F:magnesium ion binding"/>
    <property type="evidence" value="ECO:0007669"/>
    <property type="project" value="TreeGrafter"/>
</dbReference>
<accession>A0A0R2HBJ0</accession>
<dbReference type="CDD" id="cd07516">
    <property type="entry name" value="HAD_Pase"/>
    <property type="match status" value="1"/>
</dbReference>
<dbReference type="Gene3D" id="3.40.50.1000">
    <property type="entry name" value="HAD superfamily/HAD-like"/>
    <property type="match status" value="1"/>
</dbReference>
<dbReference type="NCBIfam" id="TIGR01484">
    <property type="entry name" value="HAD-SF-IIB"/>
    <property type="match status" value="1"/>
</dbReference>
<dbReference type="Proteomes" id="UP000051841">
    <property type="component" value="Unassembled WGS sequence"/>
</dbReference>
<dbReference type="EMBL" id="JQBL01000023">
    <property type="protein sequence ID" value="KRN49678.1"/>
    <property type="molecule type" value="Genomic_DNA"/>
</dbReference>
<dbReference type="NCBIfam" id="TIGR00099">
    <property type="entry name" value="Cof-subfamily"/>
    <property type="match status" value="1"/>
</dbReference>
<dbReference type="RefSeq" id="WP_031590132.1">
    <property type="nucleotide sequence ID" value="NZ_JQBL01000023.1"/>
</dbReference>
<comment type="caution">
    <text evidence="1">The sequence shown here is derived from an EMBL/GenBank/DDBJ whole genome shotgun (WGS) entry which is preliminary data.</text>
</comment>
<organism evidence="1 2">
    <name type="scientific">Kandleria vitulina DSM 20405</name>
    <dbReference type="NCBI Taxonomy" id="1410657"/>
    <lineage>
        <taxon>Bacteria</taxon>
        <taxon>Bacillati</taxon>
        <taxon>Bacillota</taxon>
        <taxon>Erysipelotrichia</taxon>
        <taxon>Erysipelotrichales</taxon>
        <taxon>Coprobacillaceae</taxon>
        <taxon>Kandleria</taxon>
    </lineage>
</organism>
<dbReference type="PANTHER" id="PTHR10000">
    <property type="entry name" value="PHOSPHOSERINE PHOSPHATASE"/>
    <property type="match status" value="1"/>
</dbReference>
<dbReference type="SFLD" id="SFLDS00003">
    <property type="entry name" value="Haloacid_Dehalogenase"/>
    <property type="match status" value="1"/>
</dbReference>
<dbReference type="InterPro" id="IPR000150">
    <property type="entry name" value="Cof"/>
</dbReference>
<dbReference type="GO" id="GO:0016791">
    <property type="term" value="F:phosphatase activity"/>
    <property type="evidence" value="ECO:0007669"/>
    <property type="project" value="TreeGrafter"/>
</dbReference>
<sequence>MKTIIFSDIDGTLLNNEHKMTPRTKEAFHMLEQKHIPYAFVSARSPSGIYPILKENNLTCDIVSYSGGMIIDKNGNVLFSEGFPKHIAKEIISFLNPYDVTWNIYSEDQWIVANKKDSRVINEENIVKAQSKEGTIEDVESHVNKILCMCNPDETETIQKLLIDAFPNLNITRSSSILIEINANGISKAKAVELLCKKHHINIKDAFAFGDNFNDLDMLKCVGHPYLMENAPSSLKEMISEHTLSNNDDGIYVALKKENII</sequence>
<evidence type="ECO:0000313" key="2">
    <source>
        <dbReference type="Proteomes" id="UP000051841"/>
    </source>
</evidence>
<proteinExistence type="predicted"/>
<evidence type="ECO:0000313" key="1">
    <source>
        <dbReference type="EMBL" id="KRN49678.1"/>
    </source>
</evidence>
<reference evidence="1 2" key="1">
    <citation type="journal article" date="2015" name="Genome Announc.">
        <title>Expanding the biotechnology potential of lactobacilli through comparative genomics of 213 strains and associated genera.</title>
        <authorList>
            <person name="Sun Z."/>
            <person name="Harris H.M."/>
            <person name="McCann A."/>
            <person name="Guo C."/>
            <person name="Argimon S."/>
            <person name="Zhang W."/>
            <person name="Yang X."/>
            <person name="Jeffery I.B."/>
            <person name="Cooney J.C."/>
            <person name="Kagawa T.F."/>
            <person name="Liu W."/>
            <person name="Song Y."/>
            <person name="Salvetti E."/>
            <person name="Wrobel A."/>
            <person name="Rasinkangas P."/>
            <person name="Parkhill J."/>
            <person name="Rea M.C."/>
            <person name="O'Sullivan O."/>
            <person name="Ritari J."/>
            <person name="Douillard F.P."/>
            <person name="Paul Ross R."/>
            <person name="Yang R."/>
            <person name="Briner A.E."/>
            <person name="Felis G.E."/>
            <person name="de Vos W.M."/>
            <person name="Barrangou R."/>
            <person name="Klaenhammer T.R."/>
            <person name="Caufield P.W."/>
            <person name="Cui Y."/>
            <person name="Zhang H."/>
            <person name="O'Toole P.W."/>
        </authorList>
    </citation>
    <scope>NUCLEOTIDE SEQUENCE [LARGE SCALE GENOMIC DNA]</scope>
    <source>
        <strain evidence="1 2">DSM 20405</strain>
    </source>
</reference>
<keyword evidence="2" id="KW-1185">Reference proteome</keyword>
<dbReference type="PATRIC" id="fig|1410657.5.peg.958"/>
<dbReference type="GO" id="GO:0005829">
    <property type="term" value="C:cytosol"/>
    <property type="evidence" value="ECO:0007669"/>
    <property type="project" value="TreeGrafter"/>
</dbReference>
<dbReference type="PROSITE" id="PS01229">
    <property type="entry name" value="COF_2"/>
    <property type="match status" value="1"/>
</dbReference>
<dbReference type="AlphaFoldDB" id="A0A0R2HBJ0"/>
<dbReference type="PROSITE" id="PS01228">
    <property type="entry name" value="COF_1"/>
    <property type="match status" value="1"/>
</dbReference>
<dbReference type="Gene3D" id="3.30.1240.10">
    <property type="match status" value="1"/>
</dbReference>
<dbReference type="InterPro" id="IPR006379">
    <property type="entry name" value="HAD-SF_hydro_IIB"/>
</dbReference>
<dbReference type="InterPro" id="IPR023214">
    <property type="entry name" value="HAD_sf"/>
</dbReference>
<dbReference type="SFLD" id="SFLDG01140">
    <property type="entry name" value="C2.B:_Phosphomannomutase_and_P"/>
    <property type="match status" value="1"/>
</dbReference>
<dbReference type="SUPFAM" id="SSF56784">
    <property type="entry name" value="HAD-like"/>
    <property type="match status" value="1"/>
</dbReference>
<protein>
    <submittedName>
        <fullName evidence="1">HAD superfamily hydrolase</fullName>
    </submittedName>
</protein>
<dbReference type="PANTHER" id="PTHR10000:SF8">
    <property type="entry name" value="HAD SUPERFAMILY HYDROLASE-LIKE, TYPE 3"/>
    <property type="match status" value="1"/>
</dbReference>
<dbReference type="InterPro" id="IPR036412">
    <property type="entry name" value="HAD-like_sf"/>
</dbReference>
<gene>
    <name evidence="1" type="ORF">IV49_GL000920</name>
</gene>